<proteinExistence type="inferred from homology"/>
<name>A0ABU8QEF4_9RHOB</name>
<dbReference type="RefSeq" id="WP_339403003.1">
    <property type="nucleotide sequence ID" value="NZ_JBBGAZ010000002.1"/>
</dbReference>
<dbReference type="SUPFAM" id="SSF81345">
    <property type="entry name" value="ABC transporter involved in vitamin B12 uptake, BtuC"/>
    <property type="match status" value="1"/>
</dbReference>
<comment type="similarity">
    <text evidence="3 13">Belongs to the ABC-3 integral membrane protein family.</text>
</comment>
<feature type="transmembrane region" description="Helical" evidence="14">
    <location>
        <begin position="213"/>
        <end position="233"/>
    </location>
</feature>
<evidence type="ECO:0000256" key="1">
    <source>
        <dbReference type="ARBA" id="ARBA00002313"/>
    </source>
</evidence>
<dbReference type="PANTHER" id="PTHR30477">
    <property type="entry name" value="ABC-TRANSPORTER METAL-BINDING PROTEIN"/>
    <property type="match status" value="1"/>
</dbReference>
<keyword evidence="16" id="KW-1185">Reference proteome</keyword>
<dbReference type="EMBL" id="JBBGAZ010000002">
    <property type="protein sequence ID" value="MEJ5217775.1"/>
    <property type="molecule type" value="Genomic_DNA"/>
</dbReference>
<dbReference type="Gene3D" id="1.10.3470.10">
    <property type="entry name" value="ABC transporter involved in vitamin B12 uptake, BtuC"/>
    <property type="match status" value="1"/>
</dbReference>
<evidence type="ECO:0000256" key="7">
    <source>
        <dbReference type="ARBA" id="ARBA00022833"/>
    </source>
</evidence>
<dbReference type="Pfam" id="PF00950">
    <property type="entry name" value="ABC-3"/>
    <property type="match status" value="1"/>
</dbReference>
<keyword evidence="10" id="KW-0406">Ion transport</keyword>
<feature type="transmembrane region" description="Helical" evidence="14">
    <location>
        <begin position="6"/>
        <end position="30"/>
    </location>
</feature>
<protein>
    <recommendedName>
        <fullName evidence="12">High-affinity zinc uptake system membrane protein ZnuB</fullName>
    </recommendedName>
</protein>
<dbReference type="Proteomes" id="UP001368270">
    <property type="component" value="Unassembled WGS sequence"/>
</dbReference>
<keyword evidence="4 13" id="KW-0813">Transport</keyword>
<comment type="caution">
    <text evidence="15">The sequence shown here is derived from an EMBL/GenBank/DDBJ whole genome shotgun (WGS) entry which is preliminary data.</text>
</comment>
<evidence type="ECO:0000256" key="4">
    <source>
        <dbReference type="ARBA" id="ARBA00022448"/>
    </source>
</evidence>
<evidence type="ECO:0000256" key="10">
    <source>
        <dbReference type="ARBA" id="ARBA00023065"/>
    </source>
</evidence>
<evidence type="ECO:0000256" key="12">
    <source>
        <dbReference type="ARBA" id="ARBA00040080"/>
    </source>
</evidence>
<reference evidence="15 16" key="1">
    <citation type="submission" date="2024-03" db="EMBL/GenBank/DDBJ databases">
        <title>Cognatishimia coralii sp. nov., a marine bacterium isolated from coral surrounding seawater.</title>
        <authorList>
            <person name="Liu X."/>
            <person name="Liu S."/>
            <person name="Sun H."/>
            <person name="Zhang Y."/>
        </authorList>
    </citation>
    <scope>NUCLEOTIDE SEQUENCE [LARGE SCALE GENOMIC DNA]</scope>
    <source>
        <strain evidence="15 16">D5M38</strain>
    </source>
</reference>
<evidence type="ECO:0000256" key="8">
    <source>
        <dbReference type="ARBA" id="ARBA00022906"/>
    </source>
</evidence>
<comment type="subcellular location">
    <subcellularLocation>
        <location evidence="2 13">Cell membrane</location>
        <topology evidence="2 13">Multi-pass membrane protein</topology>
    </subcellularLocation>
</comment>
<evidence type="ECO:0000256" key="6">
    <source>
        <dbReference type="ARBA" id="ARBA00022692"/>
    </source>
</evidence>
<evidence type="ECO:0000256" key="14">
    <source>
        <dbReference type="SAM" id="Phobius"/>
    </source>
</evidence>
<gene>
    <name evidence="15" type="ORF">WG622_05955</name>
</gene>
<evidence type="ECO:0000313" key="16">
    <source>
        <dbReference type="Proteomes" id="UP001368270"/>
    </source>
</evidence>
<feature type="transmembrane region" description="Helical" evidence="14">
    <location>
        <begin position="84"/>
        <end position="107"/>
    </location>
</feature>
<keyword evidence="11 14" id="KW-0472">Membrane</keyword>
<evidence type="ECO:0000256" key="2">
    <source>
        <dbReference type="ARBA" id="ARBA00004651"/>
    </source>
</evidence>
<feature type="transmembrane region" description="Helical" evidence="14">
    <location>
        <begin position="42"/>
        <end position="72"/>
    </location>
</feature>
<evidence type="ECO:0000256" key="9">
    <source>
        <dbReference type="ARBA" id="ARBA00022989"/>
    </source>
</evidence>
<keyword evidence="7" id="KW-0862">Zinc</keyword>
<sequence>MFDDFLVRATLAGIGVAIGAAPLGCFIVWRRMAYFGDATSQATILGIALALALNLSVIVGALAVALVMALTVTSLSGRGYSMDTLLGVVAHAALASGLVAVSFLSGVRLDLMAYLFGDILAVGQTDLAVIWLGVALVIAIMFWRWSALLTATLNTGLASASGINPKREELVLTISLAIVVAVAIKVVGVLLIVAMLIIPAAAARPLARNPESMALIAGVIGALSAVLGLRASYLYDTPAGPSIVCVAAGLFLVSNILGRFRVA</sequence>
<dbReference type="InterPro" id="IPR001626">
    <property type="entry name" value="ABC_TroCD"/>
</dbReference>
<dbReference type="PANTHER" id="PTHR30477:SF23">
    <property type="entry name" value="HIGH-AFFINITY ZINC UPTAKE SYSTEM MEMBRANE PROTEIN ZNUB"/>
    <property type="match status" value="1"/>
</dbReference>
<evidence type="ECO:0000313" key="15">
    <source>
        <dbReference type="EMBL" id="MEJ5217775.1"/>
    </source>
</evidence>
<keyword evidence="5" id="KW-1003">Cell membrane</keyword>
<evidence type="ECO:0000256" key="13">
    <source>
        <dbReference type="RuleBase" id="RU003943"/>
    </source>
</evidence>
<feature type="transmembrane region" description="Helical" evidence="14">
    <location>
        <begin position="174"/>
        <end position="201"/>
    </location>
</feature>
<evidence type="ECO:0000256" key="5">
    <source>
        <dbReference type="ARBA" id="ARBA00022475"/>
    </source>
</evidence>
<organism evidence="15 16">
    <name type="scientific">Cognatishimia coralii</name>
    <dbReference type="NCBI Taxonomy" id="3083254"/>
    <lineage>
        <taxon>Bacteria</taxon>
        <taxon>Pseudomonadati</taxon>
        <taxon>Pseudomonadota</taxon>
        <taxon>Alphaproteobacteria</taxon>
        <taxon>Rhodobacterales</taxon>
        <taxon>Paracoccaceae</taxon>
        <taxon>Cognatishimia</taxon>
    </lineage>
</organism>
<keyword evidence="9 14" id="KW-1133">Transmembrane helix</keyword>
<keyword evidence="6 13" id="KW-0812">Transmembrane</keyword>
<feature type="transmembrane region" description="Helical" evidence="14">
    <location>
        <begin position="239"/>
        <end position="258"/>
    </location>
</feature>
<evidence type="ECO:0000256" key="11">
    <source>
        <dbReference type="ARBA" id="ARBA00023136"/>
    </source>
</evidence>
<accession>A0ABU8QEF4</accession>
<comment type="function">
    <text evidence="1">Involved in the high-affinity zinc uptake transport system.</text>
</comment>
<dbReference type="InterPro" id="IPR037294">
    <property type="entry name" value="ABC_BtuC-like"/>
</dbReference>
<keyword evidence="8" id="KW-0864">Zinc transport</keyword>
<evidence type="ECO:0000256" key="3">
    <source>
        <dbReference type="ARBA" id="ARBA00008034"/>
    </source>
</evidence>
<feature type="transmembrane region" description="Helical" evidence="14">
    <location>
        <begin position="119"/>
        <end position="143"/>
    </location>
</feature>